<reference evidence="1" key="1">
    <citation type="submission" date="2023-07" db="EMBL/GenBank/DDBJ databases">
        <title>Sorghum-associated microbial communities from plants grown in Nebraska, USA.</title>
        <authorList>
            <person name="Schachtman D."/>
        </authorList>
    </citation>
    <scope>NUCLEOTIDE SEQUENCE</scope>
    <source>
        <strain evidence="1">BE80</strain>
    </source>
</reference>
<accession>A0AAP5LP94</accession>
<sequence>MAWRLQYRSKVTANKEFGMVFDITTNDSFENDSISRIHVEEIFALISSDVGKKVIHDVYLCGKSEKEVSADLQISQQGVNKWKKKILSFLSTKLSS</sequence>
<organism evidence="1 2">
    <name type="scientific">Paenibacillus amylolyticus</name>
    <dbReference type="NCBI Taxonomy" id="1451"/>
    <lineage>
        <taxon>Bacteria</taxon>
        <taxon>Bacillati</taxon>
        <taxon>Bacillota</taxon>
        <taxon>Bacilli</taxon>
        <taxon>Bacillales</taxon>
        <taxon>Paenibacillaceae</taxon>
        <taxon>Paenibacillus</taxon>
    </lineage>
</organism>
<gene>
    <name evidence="1" type="ORF">J2W91_004572</name>
</gene>
<proteinExistence type="predicted"/>
<dbReference type="InterPro" id="IPR013324">
    <property type="entry name" value="RNA_pol_sigma_r3/r4-like"/>
</dbReference>
<dbReference type="AlphaFoldDB" id="A0AAP5LP94"/>
<dbReference type="GO" id="GO:0000428">
    <property type="term" value="C:DNA-directed RNA polymerase complex"/>
    <property type="evidence" value="ECO:0007669"/>
    <property type="project" value="UniProtKB-KW"/>
</dbReference>
<dbReference type="EMBL" id="JAVDTR010000015">
    <property type="protein sequence ID" value="MDR6726066.1"/>
    <property type="molecule type" value="Genomic_DNA"/>
</dbReference>
<evidence type="ECO:0000313" key="1">
    <source>
        <dbReference type="EMBL" id="MDR6726066.1"/>
    </source>
</evidence>
<dbReference type="SUPFAM" id="SSF88659">
    <property type="entry name" value="Sigma3 and sigma4 domains of RNA polymerase sigma factors"/>
    <property type="match status" value="1"/>
</dbReference>
<evidence type="ECO:0000313" key="2">
    <source>
        <dbReference type="Proteomes" id="UP001254832"/>
    </source>
</evidence>
<dbReference type="Proteomes" id="UP001254832">
    <property type="component" value="Unassembled WGS sequence"/>
</dbReference>
<comment type="caution">
    <text evidence="1">The sequence shown here is derived from an EMBL/GenBank/DDBJ whole genome shotgun (WGS) entry which is preliminary data.</text>
</comment>
<protein>
    <submittedName>
        <fullName evidence="1">DNA-directed RNA polymerase specialized sigma subunit</fullName>
    </submittedName>
</protein>
<keyword evidence="1" id="KW-0240">DNA-directed RNA polymerase</keyword>
<name>A0AAP5LP94_PAEAM</name>
<keyword evidence="1" id="KW-0804">Transcription</keyword>